<reference evidence="2" key="1">
    <citation type="journal article" date="2023" name="GigaByte">
        <title>Genome assembly of the bearded iris, Iris pallida Lam.</title>
        <authorList>
            <person name="Bruccoleri R.E."/>
            <person name="Oakeley E.J."/>
            <person name="Faust A.M.E."/>
            <person name="Altorfer M."/>
            <person name="Dessus-Babus S."/>
            <person name="Burckhardt D."/>
            <person name="Oertli M."/>
            <person name="Naumann U."/>
            <person name="Petersen F."/>
            <person name="Wong J."/>
        </authorList>
    </citation>
    <scope>NUCLEOTIDE SEQUENCE</scope>
    <source>
        <strain evidence="2">GSM-AAB239-AS_SAM_17_03QT</strain>
    </source>
</reference>
<dbReference type="AlphaFoldDB" id="A0AAX6HUZ1"/>
<evidence type="ECO:0000313" key="2">
    <source>
        <dbReference type="EMBL" id="KAJ6844533.1"/>
    </source>
</evidence>
<keyword evidence="3" id="KW-1185">Reference proteome</keyword>
<feature type="signal peptide" evidence="1">
    <location>
        <begin position="1"/>
        <end position="26"/>
    </location>
</feature>
<feature type="chain" id="PRO_5043433213" evidence="1">
    <location>
        <begin position="27"/>
        <end position="133"/>
    </location>
</feature>
<reference evidence="2" key="2">
    <citation type="submission" date="2023-04" db="EMBL/GenBank/DDBJ databases">
        <authorList>
            <person name="Bruccoleri R.E."/>
            <person name="Oakeley E.J."/>
            <person name="Faust A.-M."/>
            <person name="Dessus-Babus S."/>
            <person name="Altorfer M."/>
            <person name="Burckhardt D."/>
            <person name="Oertli M."/>
            <person name="Naumann U."/>
            <person name="Petersen F."/>
            <person name="Wong J."/>
        </authorList>
    </citation>
    <scope>NUCLEOTIDE SEQUENCE</scope>
    <source>
        <strain evidence="2">GSM-AAB239-AS_SAM_17_03QT</strain>
        <tissue evidence="2">Leaf</tissue>
    </source>
</reference>
<protein>
    <submittedName>
        <fullName evidence="2">Protein DEHYDRATION-INDUCED 19-like protein 2-like</fullName>
    </submittedName>
</protein>
<name>A0AAX6HUZ1_IRIPA</name>
<dbReference type="EMBL" id="JANAVB010006599">
    <property type="protein sequence ID" value="KAJ6844533.1"/>
    <property type="molecule type" value="Genomic_DNA"/>
</dbReference>
<dbReference type="Proteomes" id="UP001140949">
    <property type="component" value="Unassembled WGS sequence"/>
</dbReference>
<proteinExistence type="predicted"/>
<keyword evidence="1" id="KW-0732">Signal</keyword>
<evidence type="ECO:0000313" key="3">
    <source>
        <dbReference type="Proteomes" id="UP001140949"/>
    </source>
</evidence>
<gene>
    <name evidence="2" type="ORF">M6B38_293065</name>
</gene>
<organism evidence="2 3">
    <name type="scientific">Iris pallida</name>
    <name type="common">Sweet iris</name>
    <dbReference type="NCBI Taxonomy" id="29817"/>
    <lineage>
        <taxon>Eukaryota</taxon>
        <taxon>Viridiplantae</taxon>
        <taxon>Streptophyta</taxon>
        <taxon>Embryophyta</taxon>
        <taxon>Tracheophyta</taxon>
        <taxon>Spermatophyta</taxon>
        <taxon>Magnoliopsida</taxon>
        <taxon>Liliopsida</taxon>
        <taxon>Asparagales</taxon>
        <taxon>Iridaceae</taxon>
        <taxon>Iridoideae</taxon>
        <taxon>Irideae</taxon>
        <taxon>Iris</taxon>
    </lineage>
</organism>
<accession>A0AAX6HUZ1</accession>
<sequence length="133" mass="15374">MMGIYSFFSRGLLIQLLLPMQHLIHCCHHSLLICLYQKSQKMYSLRTLMNKMRLTQAYMKKKKKAWNQPCRRRTRRRGFGGVSSCRGSCCPQYLMMTSYELSSLCEWCTSSKGKASQRVGRDFIVASVSSAKV</sequence>
<comment type="caution">
    <text evidence="2">The sequence shown here is derived from an EMBL/GenBank/DDBJ whole genome shotgun (WGS) entry which is preliminary data.</text>
</comment>
<evidence type="ECO:0000256" key="1">
    <source>
        <dbReference type="SAM" id="SignalP"/>
    </source>
</evidence>